<keyword evidence="4" id="KW-0964">Secreted</keyword>
<dbReference type="GO" id="GO:0071555">
    <property type="term" value="P:cell wall organization"/>
    <property type="evidence" value="ECO:0007669"/>
    <property type="project" value="UniProtKB-KW"/>
</dbReference>
<dbReference type="InterPro" id="IPR000743">
    <property type="entry name" value="Glyco_hydro_28"/>
</dbReference>
<dbReference type="GO" id="GO:0045490">
    <property type="term" value="P:pectin catabolic process"/>
    <property type="evidence" value="ECO:0007669"/>
    <property type="project" value="TreeGrafter"/>
</dbReference>
<comment type="similarity">
    <text evidence="2 13">Belongs to the glycosyl hydrolase 28 family.</text>
</comment>
<dbReference type="InterPro" id="IPR006626">
    <property type="entry name" value="PbH1"/>
</dbReference>
<feature type="signal peptide" evidence="14">
    <location>
        <begin position="1"/>
        <end position="18"/>
    </location>
</feature>
<dbReference type="GO" id="GO:0005576">
    <property type="term" value="C:extracellular region"/>
    <property type="evidence" value="ECO:0007669"/>
    <property type="project" value="UniProtKB-SubCell"/>
</dbReference>
<dbReference type="InterPro" id="IPR050434">
    <property type="entry name" value="Glycosyl_hydrlase_28"/>
</dbReference>
<gene>
    <name evidence="15" type="ORF">EN45_007650</name>
</gene>
<dbReference type="EC" id="3.2.1.15" evidence="3"/>
<comment type="subcellular location">
    <subcellularLocation>
        <location evidence="1">Secreted</location>
    </subcellularLocation>
</comment>
<dbReference type="FunFam" id="2.160.20.10:FF:000002">
    <property type="entry name" value="Endopolygalacturonase D"/>
    <property type="match status" value="1"/>
</dbReference>
<dbReference type="PANTHER" id="PTHR31884:SF13">
    <property type="entry name" value="ENDOPOLYGALACTURONASE B"/>
    <property type="match status" value="1"/>
</dbReference>
<evidence type="ECO:0000256" key="6">
    <source>
        <dbReference type="ARBA" id="ARBA00022737"/>
    </source>
</evidence>
<comment type="catalytic activity">
    <reaction evidence="11">
        <text>(1,4-alpha-D-galacturonosyl)n+m + H2O = (1,4-alpha-D-galacturonosyl)n + (1,4-alpha-D-galacturonosyl)m.</text>
        <dbReference type="EC" id="3.2.1.15"/>
    </reaction>
</comment>
<dbReference type="SUPFAM" id="SSF51126">
    <property type="entry name" value="Pectin lyase-like"/>
    <property type="match status" value="1"/>
</dbReference>
<evidence type="ECO:0000256" key="12">
    <source>
        <dbReference type="PROSITE-ProRule" id="PRU10052"/>
    </source>
</evidence>
<dbReference type="Pfam" id="PF00295">
    <property type="entry name" value="Glyco_hydro_28"/>
    <property type="match status" value="1"/>
</dbReference>
<keyword evidence="10" id="KW-0961">Cell wall biogenesis/degradation</keyword>
<dbReference type="GO" id="GO:0004650">
    <property type="term" value="F:polygalacturonase activity"/>
    <property type="evidence" value="ECO:0007669"/>
    <property type="project" value="UniProtKB-EC"/>
</dbReference>
<evidence type="ECO:0000256" key="8">
    <source>
        <dbReference type="ARBA" id="ARBA00023157"/>
    </source>
</evidence>
<dbReference type="EMBL" id="CM002798">
    <property type="protein sequence ID" value="KZN90643.1"/>
    <property type="molecule type" value="Genomic_DNA"/>
</dbReference>
<dbReference type="AlphaFoldDB" id="A0A167VL26"/>
<dbReference type="PhylomeDB" id="A0A167VL26"/>
<dbReference type="InterPro" id="IPR012334">
    <property type="entry name" value="Pectin_lyas_fold"/>
</dbReference>
<evidence type="ECO:0000256" key="10">
    <source>
        <dbReference type="ARBA" id="ARBA00023316"/>
    </source>
</evidence>
<keyword evidence="6" id="KW-0677">Repeat</keyword>
<dbReference type="PROSITE" id="PS00502">
    <property type="entry name" value="POLYGALACTURONASE"/>
    <property type="match status" value="1"/>
</dbReference>
<feature type="chain" id="PRO_5007893480" description="endo-polygalacturonase" evidence="14">
    <location>
        <begin position="19"/>
        <end position="369"/>
    </location>
</feature>
<keyword evidence="8" id="KW-1015">Disulfide bond</keyword>
<feature type="active site" evidence="12">
    <location>
        <position position="230"/>
    </location>
</feature>
<dbReference type="PANTHER" id="PTHR31884">
    <property type="entry name" value="POLYGALACTURONASE"/>
    <property type="match status" value="1"/>
</dbReference>
<evidence type="ECO:0000256" key="7">
    <source>
        <dbReference type="ARBA" id="ARBA00022801"/>
    </source>
</evidence>
<dbReference type="Proteomes" id="UP000076449">
    <property type="component" value="Chromosome I"/>
</dbReference>
<reference evidence="15" key="1">
    <citation type="journal article" date="2014" name="Genome Announc.">
        <title>Complete sequencing and chromosome-scale genome assembly of the industrial progenitor strain P2niaD18 from the penicillin producer Penicillium chrysogenum.</title>
        <authorList>
            <person name="Specht T."/>
            <person name="Dahlmann T.A."/>
            <person name="Zadra I."/>
            <person name="Kurnsteiner H."/>
            <person name="Kuck U."/>
        </authorList>
    </citation>
    <scope>NUCLEOTIDE SEQUENCE [LARGE SCALE GENOMIC DNA]</scope>
    <source>
        <strain evidence="15">P2niaD18</strain>
    </source>
</reference>
<evidence type="ECO:0000256" key="2">
    <source>
        <dbReference type="ARBA" id="ARBA00008834"/>
    </source>
</evidence>
<evidence type="ECO:0000256" key="11">
    <source>
        <dbReference type="ARBA" id="ARBA00034074"/>
    </source>
</evidence>
<protein>
    <recommendedName>
        <fullName evidence="3">endo-polygalacturonase</fullName>
        <ecNumber evidence="3">3.2.1.15</ecNumber>
    </recommendedName>
</protein>
<dbReference type="SMART" id="SM00710">
    <property type="entry name" value="PbH1"/>
    <property type="match status" value="5"/>
</dbReference>
<name>A0A167VL26_PENCH</name>
<proteinExistence type="inferred from homology"/>
<dbReference type="InterPro" id="IPR011050">
    <property type="entry name" value="Pectin_lyase_fold/virulence"/>
</dbReference>
<keyword evidence="7 13" id="KW-0378">Hydrolase</keyword>
<evidence type="ECO:0000256" key="3">
    <source>
        <dbReference type="ARBA" id="ARBA00012736"/>
    </source>
</evidence>
<evidence type="ECO:0000256" key="14">
    <source>
        <dbReference type="SAM" id="SignalP"/>
    </source>
</evidence>
<evidence type="ECO:0000313" key="15">
    <source>
        <dbReference type="EMBL" id="KZN90643.1"/>
    </source>
</evidence>
<accession>A0A167VL26</accession>
<keyword evidence="9 13" id="KW-0326">Glycosidase</keyword>
<organism evidence="15">
    <name type="scientific">Penicillium chrysogenum</name>
    <name type="common">Penicillium notatum</name>
    <dbReference type="NCBI Taxonomy" id="5076"/>
    <lineage>
        <taxon>Eukaryota</taxon>
        <taxon>Fungi</taxon>
        <taxon>Dikarya</taxon>
        <taxon>Ascomycota</taxon>
        <taxon>Pezizomycotina</taxon>
        <taxon>Eurotiomycetes</taxon>
        <taxon>Eurotiomycetidae</taxon>
        <taxon>Eurotiales</taxon>
        <taxon>Aspergillaceae</taxon>
        <taxon>Penicillium</taxon>
        <taxon>Penicillium chrysogenum species complex</taxon>
    </lineage>
</organism>
<evidence type="ECO:0000256" key="13">
    <source>
        <dbReference type="RuleBase" id="RU361169"/>
    </source>
</evidence>
<evidence type="ECO:0000256" key="5">
    <source>
        <dbReference type="ARBA" id="ARBA00022729"/>
    </source>
</evidence>
<dbReference type="Gene3D" id="2.160.20.10">
    <property type="entry name" value="Single-stranded right-handed beta-helix, Pectin lyase-like"/>
    <property type="match status" value="1"/>
</dbReference>
<keyword evidence="5 14" id="KW-0732">Signal</keyword>
<evidence type="ECO:0000256" key="1">
    <source>
        <dbReference type="ARBA" id="ARBA00004613"/>
    </source>
</evidence>
<sequence>MRTSFLSMLALGAAAVSAAPAPSRASELVERGSSTCTFTSAASASASKKACSTIVLDNIKVPAGETLDLSKLQDGTKVIFRGETTFGYKEWKGPLIRVEGSNIEVSGEKGHLINGDGARWWDTKGTNGGKDKPKFFYAHKLKDSSITGLNVKNTPVQAFSVQADNLVLDHITIDNSDGDTKGGHNTDAFDVGESTYITISNANIKNQDDCLAVNSGENIVFTGGYCSGGHGLSIGSVGLRDNNIVKNVTISDSTVTNSDNGVRIKTIYKATGDVSDVTFSNIELSNIAKYGIVIEQDYENGSPTGTPTTGVPITGLTVEKVTGSVESKATPVFILCGDGSCSDWTWSGNDISGGKASSKCKNVPSVASC</sequence>
<evidence type="ECO:0000256" key="4">
    <source>
        <dbReference type="ARBA" id="ARBA00022525"/>
    </source>
</evidence>
<evidence type="ECO:0000256" key="9">
    <source>
        <dbReference type="ARBA" id="ARBA00023295"/>
    </source>
</evidence>